<dbReference type="STRING" id="69014.TK0791"/>
<dbReference type="GeneID" id="78447307"/>
<dbReference type="PANTHER" id="PTHR38813">
    <property type="match status" value="1"/>
</dbReference>
<gene>
    <name evidence="2" type="ordered locus">TK0791</name>
</gene>
<accession>Q5JH89</accession>
<organism evidence="2 3">
    <name type="scientific">Thermococcus kodakarensis (strain ATCC BAA-918 / JCM 12380 / KOD1)</name>
    <name type="common">Pyrococcus kodakaraensis (strain KOD1)</name>
    <dbReference type="NCBI Taxonomy" id="69014"/>
    <lineage>
        <taxon>Archaea</taxon>
        <taxon>Methanobacteriati</taxon>
        <taxon>Methanobacteriota</taxon>
        <taxon>Thermococci</taxon>
        <taxon>Thermococcales</taxon>
        <taxon>Thermococcaceae</taxon>
        <taxon>Thermococcus</taxon>
    </lineage>
</organism>
<dbReference type="HOGENOM" id="CLU_155761_6_4_2"/>
<sequence>MSFENRILISKRALKELKNVPESQRDIIKDRISKLAFFPLVKLDVQKLKGYDNVYRLRVGEYRVIFEYNKEERIVMILKVGKRGNVYS</sequence>
<proteinExistence type="predicted"/>
<dbReference type="EMBL" id="AP006878">
    <property type="protein sequence ID" value="BAD84980.1"/>
    <property type="molecule type" value="Genomic_DNA"/>
</dbReference>
<dbReference type="InterPro" id="IPR052747">
    <property type="entry name" value="TA_system_RelE_toxin"/>
</dbReference>
<keyword evidence="1" id="KW-1277">Toxin-antitoxin system</keyword>
<dbReference type="Pfam" id="PF05016">
    <property type="entry name" value="ParE_toxin"/>
    <property type="match status" value="1"/>
</dbReference>
<dbReference type="KEGG" id="tko:TK0791"/>
<dbReference type="OrthoDB" id="97626at2157"/>
<dbReference type="Gene3D" id="3.30.2310.20">
    <property type="entry name" value="RelE-like"/>
    <property type="match status" value="1"/>
</dbReference>
<dbReference type="AlphaFoldDB" id="Q5JH89"/>
<dbReference type="SUPFAM" id="SSF143011">
    <property type="entry name" value="RelE-like"/>
    <property type="match status" value="1"/>
</dbReference>
<evidence type="ECO:0000256" key="1">
    <source>
        <dbReference type="ARBA" id="ARBA00022649"/>
    </source>
</evidence>
<keyword evidence="3" id="KW-1185">Reference proteome</keyword>
<name>Q5JH89_THEKO</name>
<reference evidence="2 3" key="1">
    <citation type="journal article" date="2005" name="Genome Res.">
        <title>Complete genome sequence of the hyperthermophilic archaeon Thermococcus kodakaraensis KOD1 and comparison with Pyrococcus genomes.</title>
        <authorList>
            <person name="Fukui T."/>
            <person name="Atomi H."/>
            <person name="Kanai T."/>
            <person name="Matsumi R."/>
            <person name="Fujiwara S."/>
            <person name="Imanaka T."/>
        </authorList>
    </citation>
    <scope>NUCLEOTIDE SEQUENCE [LARGE SCALE GENOMIC DNA]</scope>
    <source>
        <strain evidence="3">ATCC BAA-918 / JCM 12380 / KOD1</strain>
    </source>
</reference>
<dbReference type="InParanoid" id="Q5JH89"/>
<dbReference type="InterPro" id="IPR007712">
    <property type="entry name" value="RelE/ParE_toxin"/>
</dbReference>
<dbReference type="RefSeq" id="WP_011249742.1">
    <property type="nucleotide sequence ID" value="NC_006624.1"/>
</dbReference>
<dbReference type="Proteomes" id="UP000000536">
    <property type="component" value="Chromosome"/>
</dbReference>
<dbReference type="PATRIC" id="fig|69014.16.peg.771"/>
<dbReference type="InterPro" id="IPR035093">
    <property type="entry name" value="RelE/ParE_toxin_dom_sf"/>
</dbReference>
<evidence type="ECO:0000313" key="2">
    <source>
        <dbReference type="EMBL" id="BAD84980.1"/>
    </source>
</evidence>
<dbReference type="eggNOG" id="arCOG01665">
    <property type="taxonomic scope" value="Archaea"/>
</dbReference>
<dbReference type="PANTHER" id="PTHR38813:SF1">
    <property type="entry name" value="TOXIN RELE1-RELATED"/>
    <property type="match status" value="1"/>
</dbReference>
<evidence type="ECO:0000313" key="3">
    <source>
        <dbReference type="Proteomes" id="UP000000536"/>
    </source>
</evidence>
<protein>
    <submittedName>
        <fullName evidence="2">Uncharacterized protein</fullName>
    </submittedName>
</protein>
<dbReference type="PhylomeDB" id="Q5JH89"/>
<dbReference type="EnsemblBacteria" id="BAD84980">
    <property type="protein sequence ID" value="BAD84980"/>
    <property type="gene ID" value="TK0791"/>
</dbReference>